<evidence type="ECO:0000256" key="2">
    <source>
        <dbReference type="SAM" id="MobiDB-lite"/>
    </source>
</evidence>
<keyword evidence="1" id="KW-0175">Coiled coil</keyword>
<keyword evidence="3" id="KW-0812">Transmembrane</keyword>
<organism evidence="4 5">
    <name type="scientific">Rugamonas aquatica</name>
    <dbReference type="NCBI Taxonomy" id="2743357"/>
    <lineage>
        <taxon>Bacteria</taxon>
        <taxon>Pseudomonadati</taxon>
        <taxon>Pseudomonadota</taxon>
        <taxon>Betaproteobacteria</taxon>
        <taxon>Burkholderiales</taxon>
        <taxon>Oxalobacteraceae</taxon>
        <taxon>Telluria group</taxon>
        <taxon>Rugamonas</taxon>
    </lineage>
</organism>
<protein>
    <submittedName>
        <fullName evidence="4">DUF4337 family protein</fullName>
    </submittedName>
</protein>
<dbReference type="Proteomes" id="UP000440498">
    <property type="component" value="Unassembled WGS sequence"/>
</dbReference>
<dbReference type="InterPro" id="IPR025570">
    <property type="entry name" value="DUF4337"/>
</dbReference>
<feature type="coiled-coil region" evidence="1">
    <location>
        <begin position="104"/>
        <end position="131"/>
    </location>
</feature>
<accession>A0A6A7MX55</accession>
<comment type="caution">
    <text evidence="4">The sequence shown here is derived from an EMBL/GenBank/DDBJ whole genome shotgun (WGS) entry which is preliminary data.</text>
</comment>
<dbReference type="AlphaFoldDB" id="A0A6A7MX55"/>
<evidence type="ECO:0000256" key="3">
    <source>
        <dbReference type="SAM" id="Phobius"/>
    </source>
</evidence>
<evidence type="ECO:0000313" key="4">
    <source>
        <dbReference type="EMBL" id="MQA37334.1"/>
    </source>
</evidence>
<evidence type="ECO:0000256" key="1">
    <source>
        <dbReference type="SAM" id="Coils"/>
    </source>
</evidence>
<feature type="region of interest" description="Disordered" evidence="2">
    <location>
        <begin position="1"/>
        <end position="20"/>
    </location>
</feature>
<feature type="transmembrane region" description="Helical" evidence="3">
    <location>
        <begin position="170"/>
        <end position="189"/>
    </location>
</feature>
<name>A0A6A7MX55_9BURK</name>
<keyword evidence="3" id="KW-1133">Transmembrane helix</keyword>
<gene>
    <name evidence="4" type="ORF">GEV02_04165</name>
</gene>
<evidence type="ECO:0000313" key="5">
    <source>
        <dbReference type="Proteomes" id="UP000440498"/>
    </source>
</evidence>
<proteinExistence type="predicted"/>
<dbReference type="Pfam" id="PF14235">
    <property type="entry name" value="DUF4337"/>
    <property type="match status" value="1"/>
</dbReference>
<dbReference type="RefSeq" id="WP_152836665.1">
    <property type="nucleotide sequence ID" value="NZ_WHUG01000001.1"/>
</dbReference>
<sequence length="206" mass="22115">MSGDGFHVHGPHDHAVEHAAHGSDGFSNNIAVMTAILATVGATFGYLGGATQNDAALFKNNAAIDKTQAANSWNYYQAKSSKQNLAELAMVLPGVDPKKYEADVARYKSEKDDIKKEAEKWEESSKEWNHKSDESMHAHHQWALATTAEQIAISLAAITLLTRKKWMMGLAYGVAGVGIALGAFAWFHVDPVGQMLAKLGGGAVGH</sequence>
<dbReference type="EMBL" id="WHUG01000001">
    <property type="protein sequence ID" value="MQA37334.1"/>
    <property type="molecule type" value="Genomic_DNA"/>
</dbReference>
<reference evidence="4 5" key="1">
    <citation type="submission" date="2019-10" db="EMBL/GenBank/DDBJ databases">
        <title>Two novel species isolated from a subtropical stream in China.</title>
        <authorList>
            <person name="Lu H."/>
        </authorList>
    </citation>
    <scope>NUCLEOTIDE SEQUENCE [LARGE SCALE GENOMIC DNA]</scope>
    <source>
        <strain evidence="4 5">FT29W</strain>
    </source>
</reference>
<keyword evidence="5" id="KW-1185">Reference proteome</keyword>
<feature type="transmembrane region" description="Helical" evidence="3">
    <location>
        <begin position="30"/>
        <end position="49"/>
    </location>
</feature>
<keyword evidence="3" id="KW-0472">Membrane</keyword>